<dbReference type="PANTHER" id="PTHR42928:SF5">
    <property type="entry name" value="BLR1237 PROTEIN"/>
    <property type="match status" value="1"/>
</dbReference>
<accession>A0ABT1X6X9</accession>
<gene>
    <name evidence="3" type="ORF">NRP21_17560</name>
</gene>
<dbReference type="RefSeq" id="WP_257717529.1">
    <property type="nucleotide sequence ID" value="NZ_JANJOU010000016.1"/>
</dbReference>
<evidence type="ECO:0000256" key="2">
    <source>
        <dbReference type="SAM" id="SignalP"/>
    </source>
</evidence>
<dbReference type="Proteomes" id="UP001524642">
    <property type="component" value="Unassembled WGS sequence"/>
</dbReference>
<feature type="signal peptide" evidence="2">
    <location>
        <begin position="1"/>
        <end position="24"/>
    </location>
</feature>
<proteinExistence type="inferred from homology"/>
<evidence type="ECO:0000256" key="1">
    <source>
        <dbReference type="ARBA" id="ARBA00006987"/>
    </source>
</evidence>
<dbReference type="Gene3D" id="3.40.190.10">
    <property type="entry name" value="Periplasmic binding protein-like II"/>
    <property type="match status" value="1"/>
</dbReference>
<dbReference type="EMBL" id="JANJOU010000016">
    <property type="protein sequence ID" value="MCR0983865.1"/>
    <property type="molecule type" value="Genomic_DNA"/>
</dbReference>
<dbReference type="InterPro" id="IPR042100">
    <property type="entry name" value="Bug_dom1"/>
</dbReference>
<reference evidence="3 4" key="1">
    <citation type="submission" date="2022-06" db="EMBL/GenBank/DDBJ databases">
        <title>Roseomonas CN29.</title>
        <authorList>
            <person name="Cheng Y."/>
            <person name="He X."/>
        </authorList>
    </citation>
    <scope>NUCLEOTIDE SEQUENCE [LARGE SCALE GENOMIC DNA]</scope>
    <source>
        <strain evidence="3 4">CN29</strain>
    </source>
</reference>
<dbReference type="Pfam" id="PF03401">
    <property type="entry name" value="TctC"/>
    <property type="match status" value="1"/>
</dbReference>
<dbReference type="PIRSF" id="PIRSF017082">
    <property type="entry name" value="YflP"/>
    <property type="match status" value="1"/>
</dbReference>
<dbReference type="PANTHER" id="PTHR42928">
    <property type="entry name" value="TRICARBOXYLATE-BINDING PROTEIN"/>
    <property type="match status" value="1"/>
</dbReference>
<name>A0ABT1X6X9_9PROT</name>
<dbReference type="InterPro" id="IPR006311">
    <property type="entry name" value="TAT_signal"/>
</dbReference>
<evidence type="ECO:0000313" key="4">
    <source>
        <dbReference type="Proteomes" id="UP001524642"/>
    </source>
</evidence>
<dbReference type="SUPFAM" id="SSF53850">
    <property type="entry name" value="Periplasmic binding protein-like II"/>
    <property type="match status" value="1"/>
</dbReference>
<protein>
    <submittedName>
        <fullName evidence="3">Tripartite tricarboxylate transporter substrate binding protein</fullName>
    </submittedName>
</protein>
<dbReference type="PROSITE" id="PS51318">
    <property type="entry name" value="TAT"/>
    <property type="match status" value="1"/>
</dbReference>
<keyword evidence="4" id="KW-1185">Reference proteome</keyword>
<comment type="caution">
    <text evidence="3">The sequence shown here is derived from an EMBL/GenBank/DDBJ whole genome shotgun (WGS) entry which is preliminary data.</text>
</comment>
<dbReference type="CDD" id="cd07012">
    <property type="entry name" value="PBP2_Bug_TTT"/>
    <property type="match status" value="1"/>
</dbReference>
<sequence>MTLSRRPLMAALLGAAPLAVPALAQAPAARDDTSRPITLVVAWPPGGGTDFVARLLAEQMARELGQPVVVENRAGASGTIGHAVVARARPDGSTILLGVNSTYAMARHLFPGRGYDDERDFVPIGRLATIAAYLCVHRDSPIRSVTDLIAAAKAAPGQMTYASPGAGSSGHLAPELFFKMAGIQVETVTYRGGAPMVQAMLSKEVNMAFLDVVTALPYVRSGELRALGIGSRNRLDLTPDVPTVAEAGVPGFECNSDYALLAPARTPDAAIRRLHAAAVAALQAPAVRDRLTANGYVLEPGTPEEWPAYLRAEANKWGDVIRSRGITLE</sequence>
<keyword evidence="2" id="KW-0732">Signal</keyword>
<comment type="similarity">
    <text evidence="1">Belongs to the UPF0065 (bug) family.</text>
</comment>
<organism evidence="3 4">
    <name type="scientific">Roseomonas populi</name>
    <dbReference type="NCBI Taxonomy" id="3121582"/>
    <lineage>
        <taxon>Bacteria</taxon>
        <taxon>Pseudomonadati</taxon>
        <taxon>Pseudomonadota</taxon>
        <taxon>Alphaproteobacteria</taxon>
        <taxon>Acetobacterales</taxon>
        <taxon>Roseomonadaceae</taxon>
        <taxon>Roseomonas</taxon>
    </lineage>
</organism>
<dbReference type="InterPro" id="IPR005064">
    <property type="entry name" value="BUG"/>
</dbReference>
<evidence type="ECO:0000313" key="3">
    <source>
        <dbReference type="EMBL" id="MCR0983865.1"/>
    </source>
</evidence>
<dbReference type="Gene3D" id="3.40.190.150">
    <property type="entry name" value="Bordetella uptake gene, domain 1"/>
    <property type="match status" value="1"/>
</dbReference>
<feature type="chain" id="PRO_5045956556" evidence="2">
    <location>
        <begin position="25"/>
        <end position="329"/>
    </location>
</feature>